<evidence type="ECO:0000313" key="4">
    <source>
        <dbReference type="EMBL" id="GIJ72667.1"/>
    </source>
</evidence>
<dbReference type="Gene3D" id="3.40.50.2300">
    <property type="match status" value="1"/>
</dbReference>
<organism evidence="4 5">
    <name type="scientific">Virgisporangium ochraceum</name>
    <dbReference type="NCBI Taxonomy" id="65505"/>
    <lineage>
        <taxon>Bacteria</taxon>
        <taxon>Bacillati</taxon>
        <taxon>Actinomycetota</taxon>
        <taxon>Actinomycetes</taxon>
        <taxon>Micromonosporales</taxon>
        <taxon>Micromonosporaceae</taxon>
        <taxon>Virgisporangium</taxon>
    </lineage>
</organism>
<keyword evidence="5" id="KW-1185">Reference proteome</keyword>
<dbReference type="InterPro" id="IPR039420">
    <property type="entry name" value="WalR-like"/>
</dbReference>
<comment type="caution">
    <text evidence="4">The sequence shown here is derived from an EMBL/GenBank/DDBJ whole genome shotgun (WGS) entry which is preliminary data.</text>
</comment>
<dbReference type="PROSITE" id="PS50110">
    <property type="entry name" value="RESPONSE_REGULATORY"/>
    <property type="match status" value="1"/>
</dbReference>
<dbReference type="InterPro" id="IPR001789">
    <property type="entry name" value="Sig_transdc_resp-reg_receiver"/>
</dbReference>
<evidence type="ECO:0000256" key="2">
    <source>
        <dbReference type="PROSITE-ProRule" id="PRU00169"/>
    </source>
</evidence>
<comment type="caution">
    <text evidence="2">Lacks conserved residue(s) required for the propagation of feature annotation.</text>
</comment>
<sequence length="219" mass="23713">MPGDVLADARRVEEDRAMVLRVAVVDPLPLLRHGMIAAITAAGYGAEETDDVVSWAAVPERRIVVLTVQALADWATLDEVCRGAPGNGVIAVLDRPQPAAYVRALNSGAVAAIPRDASPDTLRAVLDAAVDGKSLIPTDVLRALTRVEGRPDADADRTPSSDEISWLRQLARGDSVAELAGRSGYSERMMFRLLRDLYARLGKRNRTETLIHAQEQGWL</sequence>
<evidence type="ECO:0000313" key="5">
    <source>
        <dbReference type="Proteomes" id="UP000635606"/>
    </source>
</evidence>
<gene>
    <name evidence="4" type="ORF">Voc01_075840</name>
</gene>
<dbReference type="InterPro" id="IPR011006">
    <property type="entry name" value="CheY-like_superfamily"/>
</dbReference>
<reference evidence="4" key="1">
    <citation type="submission" date="2021-01" db="EMBL/GenBank/DDBJ databases">
        <title>Whole genome shotgun sequence of Virgisporangium ochraceum NBRC 16418.</title>
        <authorList>
            <person name="Komaki H."/>
            <person name="Tamura T."/>
        </authorList>
    </citation>
    <scope>NUCLEOTIDE SEQUENCE</scope>
    <source>
        <strain evidence="4">NBRC 16418</strain>
    </source>
</reference>
<dbReference type="GO" id="GO:0000160">
    <property type="term" value="P:phosphorelay signal transduction system"/>
    <property type="evidence" value="ECO:0007669"/>
    <property type="project" value="InterPro"/>
</dbReference>
<dbReference type="SUPFAM" id="SSF46894">
    <property type="entry name" value="C-terminal effector domain of the bipartite response regulators"/>
    <property type="match status" value="1"/>
</dbReference>
<evidence type="ECO:0000259" key="3">
    <source>
        <dbReference type="PROSITE" id="PS50110"/>
    </source>
</evidence>
<dbReference type="Proteomes" id="UP000635606">
    <property type="component" value="Unassembled WGS sequence"/>
</dbReference>
<keyword evidence="1" id="KW-0238">DNA-binding</keyword>
<evidence type="ECO:0000256" key="1">
    <source>
        <dbReference type="ARBA" id="ARBA00023125"/>
    </source>
</evidence>
<dbReference type="EMBL" id="BOPH01000104">
    <property type="protein sequence ID" value="GIJ72667.1"/>
    <property type="molecule type" value="Genomic_DNA"/>
</dbReference>
<dbReference type="InterPro" id="IPR016032">
    <property type="entry name" value="Sig_transdc_resp-reg_C-effctor"/>
</dbReference>
<dbReference type="PANTHER" id="PTHR43214">
    <property type="entry name" value="TWO-COMPONENT RESPONSE REGULATOR"/>
    <property type="match status" value="1"/>
</dbReference>
<dbReference type="PANTHER" id="PTHR43214:SF43">
    <property type="entry name" value="TWO-COMPONENT RESPONSE REGULATOR"/>
    <property type="match status" value="1"/>
</dbReference>
<dbReference type="GO" id="GO:0003677">
    <property type="term" value="F:DNA binding"/>
    <property type="evidence" value="ECO:0007669"/>
    <property type="project" value="UniProtKB-KW"/>
</dbReference>
<dbReference type="SUPFAM" id="SSF52172">
    <property type="entry name" value="CheY-like"/>
    <property type="match status" value="1"/>
</dbReference>
<dbReference type="AlphaFoldDB" id="A0A8J4A159"/>
<accession>A0A8J4A159</accession>
<dbReference type="RefSeq" id="WP_203932523.1">
    <property type="nucleotide sequence ID" value="NZ_BOPH01000104.1"/>
</dbReference>
<dbReference type="GO" id="GO:0006355">
    <property type="term" value="P:regulation of DNA-templated transcription"/>
    <property type="evidence" value="ECO:0007669"/>
    <property type="project" value="InterPro"/>
</dbReference>
<feature type="domain" description="Response regulatory" evidence="3">
    <location>
        <begin position="21"/>
        <end position="130"/>
    </location>
</feature>
<name>A0A8J4A159_9ACTN</name>
<protein>
    <submittedName>
        <fullName evidence="4">Helix-turn-helix transcriptional regulator</fullName>
    </submittedName>
</protein>
<proteinExistence type="predicted"/>